<sequence>MAPHMIIATAQQFDEAVKAATTMHELDDLLHDITREMGFQHFALSHHVDVPRAPQPALRIHNYPGDWEAFFDAERLGPSDPVHRASHLTNAGFHWSMLPQLIVLTRRDEEILAKSRKAGLTDGFTVPAHIPGESAGSCSFASARGKTPRREWMPLAQFIGATAFEGARRLVGVRRIDQDRPRLSDRQRECIYWAARGKSDWEISKILGISHDTAIQYMKEARGRYGVGNRTQLAIHALFDGALTFTDALRR</sequence>
<comment type="caution">
    <text evidence="5">The sequence shown here is derived from an EMBL/GenBank/DDBJ whole genome shotgun (WGS) entry which is preliminary data.</text>
</comment>
<dbReference type="AlphaFoldDB" id="A0A502G417"/>
<dbReference type="SMART" id="SM00421">
    <property type="entry name" value="HTH_LUXR"/>
    <property type="match status" value="1"/>
</dbReference>
<dbReference type="CDD" id="cd06170">
    <property type="entry name" value="LuxR_C_like"/>
    <property type="match status" value="1"/>
</dbReference>
<dbReference type="Gene3D" id="3.30.450.80">
    <property type="entry name" value="Transcription factor LuxR-like, autoinducer-binding domain"/>
    <property type="match status" value="1"/>
</dbReference>
<dbReference type="PANTHER" id="PTHR44688">
    <property type="entry name" value="DNA-BINDING TRANSCRIPTIONAL ACTIVATOR DEVR_DOSR"/>
    <property type="match status" value="1"/>
</dbReference>
<evidence type="ECO:0000313" key="5">
    <source>
        <dbReference type="EMBL" id="TPG56565.1"/>
    </source>
</evidence>
<name>A0A502G417_9SPHN</name>
<dbReference type="InterPro" id="IPR036693">
    <property type="entry name" value="TF_LuxR_autoind-bd_dom_sf"/>
</dbReference>
<dbReference type="Pfam" id="PF03472">
    <property type="entry name" value="Autoind_bind"/>
    <property type="match status" value="1"/>
</dbReference>
<evidence type="ECO:0000259" key="4">
    <source>
        <dbReference type="PROSITE" id="PS50043"/>
    </source>
</evidence>
<dbReference type="GO" id="GO:0003677">
    <property type="term" value="F:DNA binding"/>
    <property type="evidence" value="ECO:0007669"/>
    <property type="project" value="UniProtKB-KW"/>
</dbReference>
<gene>
    <name evidence="5" type="ORF">EAH76_03265</name>
</gene>
<dbReference type="InterPro" id="IPR016032">
    <property type="entry name" value="Sig_transdc_resp-reg_C-effctor"/>
</dbReference>
<dbReference type="Pfam" id="PF00196">
    <property type="entry name" value="GerE"/>
    <property type="match status" value="1"/>
</dbReference>
<organism evidence="5 6">
    <name type="scientific">Sphingomonas glacialis</name>
    <dbReference type="NCBI Taxonomy" id="658225"/>
    <lineage>
        <taxon>Bacteria</taxon>
        <taxon>Pseudomonadati</taxon>
        <taxon>Pseudomonadota</taxon>
        <taxon>Alphaproteobacteria</taxon>
        <taxon>Sphingomonadales</taxon>
        <taxon>Sphingomonadaceae</taxon>
        <taxon>Sphingomonas</taxon>
    </lineage>
</organism>
<dbReference type="InterPro" id="IPR000792">
    <property type="entry name" value="Tscrpt_reg_LuxR_C"/>
</dbReference>
<dbReference type="InterPro" id="IPR005143">
    <property type="entry name" value="TF_LuxR_autoind-bd_dom"/>
</dbReference>
<dbReference type="Proteomes" id="UP000319931">
    <property type="component" value="Unassembled WGS sequence"/>
</dbReference>
<protein>
    <submittedName>
        <fullName evidence="5">LuxR family transcriptional regulator</fullName>
    </submittedName>
</protein>
<dbReference type="GO" id="GO:0006355">
    <property type="term" value="P:regulation of DNA-templated transcription"/>
    <property type="evidence" value="ECO:0007669"/>
    <property type="project" value="InterPro"/>
</dbReference>
<keyword evidence="1" id="KW-0805">Transcription regulation</keyword>
<dbReference type="PANTHER" id="PTHR44688:SF16">
    <property type="entry name" value="DNA-BINDING TRANSCRIPTIONAL ACTIVATOR DEVR_DOSR"/>
    <property type="match status" value="1"/>
</dbReference>
<reference evidence="5 6" key="1">
    <citation type="journal article" date="2019" name="Environ. Microbiol.">
        <title>Species interactions and distinct microbial communities in high Arctic permafrost affected cryosols are associated with the CH4 and CO2 gas fluxes.</title>
        <authorList>
            <person name="Altshuler I."/>
            <person name="Hamel J."/>
            <person name="Turney S."/>
            <person name="Magnuson E."/>
            <person name="Levesque R."/>
            <person name="Greer C."/>
            <person name="Whyte L.G."/>
        </authorList>
    </citation>
    <scope>NUCLEOTIDE SEQUENCE [LARGE SCALE GENOMIC DNA]</scope>
    <source>
        <strain evidence="5 6">E6.1</strain>
    </source>
</reference>
<dbReference type="PROSITE" id="PS50043">
    <property type="entry name" value="HTH_LUXR_2"/>
    <property type="match status" value="1"/>
</dbReference>
<accession>A0A502G417</accession>
<dbReference type="SUPFAM" id="SSF75516">
    <property type="entry name" value="Pheromone-binding domain of LuxR-like quorum-sensing transcription factors"/>
    <property type="match status" value="1"/>
</dbReference>
<keyword evidence="6" id="KW-1185">Reference proteome</keyword>
<feature type="domain" description="HTH luxR-type" evidence="4">
    <location>
        <begin position="176"/>
        <end position="241"/>
    </location>
</feature>
<dbReference type="OrthoDB" id="3170288at2"/>
<evidence type="ECO:0000256" key="3">
    <source>
        <dbReference type="ARBA" id="ARBA00023163"/>
    </source>
</evidence>
<dbReference type="EMBL" id="RCZC01000001">
    <property type="protein sequence ID" value="TPG56565.1"/>
    <property type="molecule type" value="Genomic_DNA"/>
</dbReference>
<evidence type="ECO:0000256" key="2">
    <source>
        <dbReference type="ARBA" id="ARBA00023125"/>
    </source>
</evidence>
<proteinExistence type="predicted"/>
<dbReference type="Gene3D" id="1.10.10.10">
    <property type="entry name" value="Winged helix-like DNA-binding domain superfamily/Winged helix DNA-binding domain"/>
    <property type="match status" value="1"/>
</dbReference>
<keyword evidence="3" id="KW-0804">Transcription</keyword>
<evidence type="ECO:0000256" key="1">
    <source>
        <dbReference type="ARBA" id="ARBA00023015"/>
    </source>
</evidence>
<keyword evidence="2" id="KW-0238">DNA-binding</keyword>
<dbReference type="SUPFAM" id="SSF46894">
    <property type="entry name" value="C-terminal effector domain of the bipartite response regulators"/>
    <property type="match status" value="1"/>
</dbReference>
<evidence type="ECO:0000313" key="6">
    <source>
        <dbReference type="Proteomes" id="UP000319931"/>
    </source>
</evidence>
<dbReference type="InterPro" id="IPR036388">
    <property type="entry name" value="WH-like_DNA-bd_sf"/>
</dbReference>